<protein>
    <recommendedName>
        <fullName evidence="2">Deoxyguanosinetriphosphate triphosphohydrolase-like protein</fullName>
    </recommendedName>
</protein>
<gene>
    <name evidence="4" type="primary">dgt</name>
    <name evidence="4" type="ORF">NHE_0431</name>
</gene>
<dbReference type="InterPro" id="IPR006674">
    <property type="entry name" value="HD_domain"/>
</dbReference>
<feature type="domain" description="HD" evidence="3">
    <location>
        <begin position="62"/>
        <end position="197"/>
    </location>
</feature>
<keyword evidence="1 2" id="KW-0378">Hydrolase</keyword>
<dbReference type="GO" id="GO:0006203">
    <property type="term" value="P:dGTP catabolic process"/>
    <property type="evidence" value="ECO:0007669"/>
    <property type="project" value="TreeGrafter"/>
</dbReference>
<dbReference type="NCBIfam" id="TIGR01353">
    <property type="entry name" value="dGTP_triPase"/>
    <property type="match status" value="1"/>
</dbReference>
<dbReference type="NCBIfam" id="TIGR00277">
    <property type="entry name" value="HDIG"/>
    <property type="match status" value="1"/>
</dbReference>
<dbReference type="PANTHER" id="PTHR11373">
    <property type="entry name" value="DEOXYNUCLEOSIDE TRIPHOSPHATE TRIPHOSPHOHYDROLASE"/>
    <property type="match status" value="1"/>
</dbReference>
<dbReference type="InterPro" id="IPR050135">
    <property type="entry name" value="dGTPase-like"/>
</dbReference>
<dbReference type="STRING" id="1286528.NHE_0431"/>
<dbReference type="Proteomes" id="UP000023755">
    <property type="component" value="Chromosome"/>
</dbReference>
<accession>X5H484</accession>
<reference evidence="4 5" key="1">
    <citation type="submission" date="2014-03" db="EMBL/GenBank/DDBJ databases">
        <title>Sequencing and Comparison of Genomes and Transcriptome Profiles of Human Ehrlichiosis Agents.</title>
        <authorList>
            <person name="Lin M."/>
            <person name="Daugherty S.C."/>
            <person name="Nagaraj S."/>
            <person name="Cheng Z."/>
            <person name="Xiong Q."/>
            <person name="Lin F.-Y."/>
            <person name="Sengamalay N."/>
            <person name="Ott S."/>
            <person name="Godinez A."/>
            <person name="Tallon L.J."/>
            <person name="Sadzewicz L."/>
            <person name="Fraser C.M."/>
            <person name="Dunning Hotopp J.C."/>
            <person name="Rikihisa Y."/>
        </authorList>
    </citation>
    <scope>NUCLEOTIDE SEQUENCE [LARGE SCALE GENOMIC DNA]</scope>
    <source>
        <strain evidence="4 5">Oregon</strain>
    </source>
</reference>
<dbReference type="OrthoDB" id="9803619at2"/>
<evidence type="ECO:0000313" key="5">
    <source>
        <dbReference type="Proteomes" id="UP000023755"/>
    </source>
</evidence>
<dbReference type="InterPro" id="IPR006261">
    <property type="entry name" value="dGTPase"/>
</dbReference>
<dbReference type="Gene3D" id="1.10.3210.10">
    <property type="entry name" value="Hypothetical protein af1432"/>
    <property type="match status" value="1"/>
</dbReference>
<dbReference type="RefSeq" id="WP_038560491.1">
    <property type="nucleotide sequence ID" value="NZ_CP007481.1"/>
</dbReference>
<evidence type="ECO:0000313" key="4">
    <source>
        <dbReference type="EMBL" id="AHX11376.1"/>
    </source>
</evidence>
<organism evidence="4 5">
    <name type="scientific">Neorickettsia helminthoeca str. Oregon</name>
    <dbReference type="NCBI Taxonomy" id="1286528"/>
    <lineage>
        <taxon>Bacteria</taxon>
        <taxon>Pseudomonadati</taxon>
        <taxon>Pseudomonadota</taxon>
        <taxon>Alphaproteobacteria</taxon>
        <taxon>Rickettsiales</taxon>
        <taxon>Anaplasmataceae</taxon>
        <taxon>Neorickettsia</taxon>
    </lineage>
</organism>
<dbReference type="EMBL" id="CP007481">
    <property type="protein sequence ID" value="AHX11376.1"/>
    <property type="molecule type" value="Genomic_DNA"/>
</dbReference>
<evidence type="ECO:0000256" key="1">
    <source>
        <dbReference type="ARBA" id="ARBA00022801"/>
    </source>
</evidence>
<dbReference type="PANTHER" id="PTHR11373:SF43">
    <property type="entry name" value="DEOXYGUANOSINETRIPHOSPHATE TRIPHOSPHOHYDROLASE-LIKE PROTEIN"/>
    <property type="match status" value="1"/>
</dbReference>
<dbReference type="InterPro" id="IPR023023">
    <property type="entry name" value="dNTPase_2"/>
</dbReference>
<dbReference type="NCBIfam" id="NF002326">
    <property type="entry name" value="PRK01286.1-1"/>
    <property type="match status" value="1"/>
</dbReference>
<name>X5H484_9RICK</name>
<dbReference type="AlphaFoldDB" id="X5H484"/>
<dbReference type="GO" id="GO:0008832">
    <property type="term" value="F:dGTPase activity"/>
    <property type="evidence" value="ECO:0007669"/>
    <property type="project" value="TreeGrafter"/>
</dbReference>
<dbReference type="SMART" id="SM00471">
    <property type="entry name" value="HDc"/>
    <property type="match status" value="1"/>
</dbReference>
<dbReference type="Pfam" id="PF01966">
    <property type="entry name" value="HD"/>
    <property type="match status" value="1"/>
</dbReference>
<dbReference type="CDD" id="cd00077">
    <property type="entry name" value="HDc"/>
    <property type="match status" value="1"/>
</dbReference>
<proteinExistence type="inferred from homology"/>
<sequence>MLASYSSSPRNSKGRLFPEKEDVHRDCYQRDRDRIIHSSVFRRLMHKTQVFTCHGNEYYRSRLTHSLEVSQIARSIARLVNVNEDLTETIALAHDIGHPPFGHIGEEALLEVISEHYKFDHNAQTIRILTELERQYMEFNGLNLTWETIEGIAKHNGPIKDPHQIIREYNELVSLDLQNYSSLEAQISAIADDIAYSSHDIDDGLSSKLITYQDLKDLPIIGENITRFEKVFPNTDESRIIYKAIRKMIGFLINDVVAVIRKNIECNSIKTAEDIRNAGVSVAHFSPKVEQDIKKIKAFLYKNLYFHYRVNKNRSRLKRIVKDLFEILFEDPQCLPDHWYERVKKSSSTNRKAQVICDFISALTDRSAMREHQRFFSTYVFDSDY</sequence>
<dbReference type="HAMAP" id="MF_01212">
    <property type="entry name" value="dGTPase_type2"/>
    <property type="match status" value="1"/>
</dbReference>
<dbReference type="PROSITE" id="PS51831">
    <property type="entry name" value="HD"/>
    <property type="match status" value="1"/>
</dbReference>
<dbReference type="Pfam" id="PF13286">
    <property type="entry name" value="HD_assoc"/>
    <property type="match status" value="1"/>
</dbReference>
<dbReference type="InterPro" id="IPR026875">
    <property type="entry name" value="PHydrolase_assoc_dom"/>
</dbReference>
<dbReference type="InterPro" id="IPR003607">
    <property type="entry name" value="HD/PDEase_dom"/>
</dbReference>
<dbReference type="SUPFAM" id="SSF109604">
    <property type="entry name" value="HD-domain/PDEase-like"/>
    <property type="match status" value="1"/>
</dbReference>
<comment type="similarity">
    <text evidence="2">Belongs to the dGTPase family. Type 2 subfamily.</text>
</comment>
<keyword evidence="5" id="KW-1185">Reference proteome</keyword>
<evidence type="ECO:0000256" key="2">
    <source>
        <dbReference type="HAMAP-Rule" id="MF_01212"/>
    </source>
</evidence>
<evidence type="ECO:0000259" key="3">
    <source>
        <dbReference type="PROSITE" id="PS51831"/>
    </source>
</evidence>
<dbReference type="HOGENOM" id="CLU_028163_1_0_5"/>
<dbReference type="KEGG" id="nhm:NHE_0431"/>
<dbReference type="InterPro" id="IPR006675">
    <property type="entry name" value="HDIG_dom"/>
</dbReference>